<feature type="region of interest" description="Disordered" evidence="1">
    <location>
        <begin position="1"/>
        <end position="37"/>
    </location>
</feature>
<protein>
    <submittedName>
        <fullName evidence="2">Uncharacterized protein</fullName>
    </submittedName>
</protein>
<feature type="compositionally biased region" description="Basic residues" evidence="1">
    <location>
        <begin position="1"/>
        <end position="10"/>
    </location>
</feature>
<reference evidence="2 3" key="1">
    <citation type="submission" date="2016-07" db="EMBL/GenBank/DDBJ databases">
        <title>Multiple horizontal gene transfer events from other fungi enriched the ability of initially mycotrophic Trichoderma (Ascomycota) to feed on dead plant biomass.</title>
        <authorList>
            <consortium name="DOE Joint Genome Institute"/>
            <person name="Aerts A."/>
            <person name="Atanasova L."/>
            <person name="Chenthamara K."/>
            <person name="Zhang J."/>
            <person name="Grujic M."/>
            <person name="Henrissat B."/>
            <person name="Kuo A."/>
            <person name="Salamov A."/>
            <person name="Lipzen A."/>
            <person name="Labutti K."/>
            <person name="Barry K."/>
            <person name="Miao Y."/>
            <person name="Rahimi M.J."/>
            <person name="Shen Q."/>
            <person name="Grigoriev I.V."/>
            <person name="Kubicek C.P."/>
            <person name="Druzhinina I.S."/>
        </authorList>
    </citation>
    <scope>NUCLEOTIDE SEQUENCE [LARGE SCALE GENOMIC DNA]</scope>
    <source>
        <strain evidence="2 3">ATCC 18648</strain>
    </source>
</reference>
<evidence type="ECO:0000256" key="1">
    <source>
        <dbReference type="SAM" id="MobiDB-lite"/>
    </source>
</evidence>
<sequence>KKPRKSRHLHLASPTKSKLSVPISPQAKHRHHEGSTSVTTTYISVYMNLVVTWR</sequence>
<dbReference type="Proteomes" id="UP000240760">
    <property type="component" value="Unassembled WGS sequence"/>
</dbReference>
<organism evidence="2 3">
    <name type="scientific">Trichoderma longibrachiatum ATCC 18648</name>
    <dbReference type="NCBI Taxonomy" id="983965"/>
    <lineage>
        <taxon>Eukaryota</taxon>
        <taxon>Fungi</taxon>
        <taxon>Dikarya</taxon>
        <taxon>Ascomycota</taxon>
        <taxon>Pezizomycotina</taxon>
        <taxon>Sordariomycetes</taxon>
        <taxon>Hypocreomycetidae</taxon>
        <taxon>Hypocreales</taxon>
        <taxon>Hypocreaceae</taxon>
        <taxon>Trichoderma</taxon>
    </lineage>
</organism>
<proteinExistence type="predicted"/>
<dbReference type="EMBL" id="KZ679137">
    <property type="protein sequence ID" value="PTB74080.1"/>
    <property type="molecule type" value="Genomic_DNA"/>
</dbReference>
<keyword evidence="3" id="KW-1185">Reference proteome</keyword>
<dbReference type="AlphaFoldDB" id="A0A2T4BXL6"/>
<accession>A0A2T4BXL6</accession>
<evidence type="ECO:0000313" key="3">
    <source>
        <dbReference type="Proteomes" id="UP000240760"/>
    </source>
</evidence>
<feature type="non-terminal residue" evidence="2">
    <location>
        <position position="1"/>
    </location>
</feature>
<gene>
    <name evidence="2" type="ORF">M440DRAFT_1338424</name>
</gene>
<evidence type="ECO:0000313" key="2">
    <source>
        <dbReference type="EMBL" id="PTB74080.1"/>
    </source>
</evidence>
<name>A0A2T4BXL6_TRILO</name>